<protein>
    <submittedName>
        <fullName evidence="1">Uncharacterized protein</fullName>
    </submittedName>
</protein>
<dbReference type="AlphaFoldDB" id="A0A3B0YFR1"/>
<accession>A0A3B0YFR1</accession>
<organism evidence="1">
    <name type="scientific">hydrothermal vent metagenome</name>
    <dbReference type="NCBI Taxonomy" id="652676"/>
    <lineage>
        <taxon>unclassified sequences</taxon>
        <taxon>metagenomes</taxon>
        <taxon>ecological metagenomes</taxon>
    </lineage>
</organism>
<proteinExistence type="predicted"/>
<sequence>MKLPFIHLNLRFNPFGELTLEQRKEVAIVDTHSLKKSLNKKSVAIQLLADHGRGKTTYLFSLHKEYSSAPYIKIQVGDKPRFSPCAIRFVDSVENMTKKSRIDLYKKSDSLAFTTHADLSKELIKHGFTVITKKISTADESTLMKIFSRRIRYAQRSEGEVPRINLQAIKKLQRIYKDDVRAMESHLYEKIQKLKGIENVEV</sequence>
<evidence type="ECO:0000313" key="1">
    <source>
        <dbReference type="EMBL" id="VAW67624.1"/>
    </source>
</evidence>
<gene>
    <name evidence="1" type="ORF">MNBD_GAMMA08-3034</name>
</gene>
<reference evidence="1" key="1">
    <citation type="submission" date="2018-06" db="EMBL/GenBank/DDBJ databases">
        <authorList>
            <person name="Zhirakovskaya E."/>
        </authorList>
    </citation>
    <scope>NUCLEOTIDE SEQUENCE</scope>
</reference>
<dbReference type="EMBL" id="UOFH01000399">
    <property type="protein sequence ID" value="VAW67624.1"/>
    <property type="molecule type" value="Genomic_DNA"/>
</dbReference>
<name>A0A3B0YFR1_9ZZZZ</name>